<dbReference type="OrthoDB" id="18740at2759"/>
<dbReference type="InterPro" id="IPR043197">
    <property type="entry name" value="Plakin"/>
</dbReference>
<keyword evidence="3" id="KW-1185">Reference proteome</keyword>
<evidence type="ECO:0000256" key="1">
    <source>
        <dbReference type="SAM" id="MobiDB-lite"/>
    </source>
</evidence>
<dbReference type="GO" id="GO:0008307">
    <property type="term" value="F:structural constituent of muscle"/>
    <property type="evidence" value="ECO:0007669"/>
    <property type="project" value="TreeGrafter"/>
</dbReference>
<dbReference type="Proteomes" id="UP000562415">
    <property type="component" value="Unassembled WGS sequence"/>
</dbReference>
<sequence>RLERLQRVVTKLQMESGLCEEQLNQADNLLQAELRLLEAGKGPQKAAEVERDLDKADGMIRLLFTDVQSLKDGRHPQGEQMYRRVYRLHERLVSIRTEYNLRLKSGVPVAAAVAPVAAAAAPSEAALRYVQELRGWVQDNQRRVVGAGWGMDLPSLESLLSAHRGLHRDIHDFGAKVQRARDDEVNGARGADTGPVPAQESSSQRLRHLEALLGFVGAATAELLWLSQREDEEVTFDWSDRGPALPAKQEAYS</sequence>
<dbReference type="InterPro" id="IPR049538">
    <property type="entry name" value="PCN-like_spectrin-like_rpt"/>
</dbReference>
<feature type="non-terminal residue" evidence="2">
    <location>
        <position position="253"/>
    </location>
</feature>
<proteinExistence type="predicted"/>
<dbReference type="GO" id="GO:0031581">
    <property type="term" value="P:hemidesmosome assembly"/>
    <property type="evidence" value="ECO:0007669"/>
    <property type="project" value="TreeGrafter"/>
</dbReference>
<accession>A0A7K5FUW5</accession>
<dbReference type="PANTHER" id="PTHR23169">
    <property type="entry name" value="ENVOPLAKIN"/>
    <property type="match status" value="1"/>
</dbReference>
<name>A0A7K5FUW5_PROAR</name>
<dbReference type="Gene3D" id="1.20.58.60">
    <property type="match status" value="2"/>
</dbReference>
<dbReference type="GO" id="GO:0042383">
    <property type="term" value="C:sarcolemma"/>
    <property type="evidence" value="ECO:0007669"/>
    <property type="project" value="TreeGrafter"/>
</dbReference>
<evidence type="ECO:0000313" key="3">
    <source>
        <dbReference type="Proteomes" id="UP000562415"/>
    </source>
</evidence>
<dbReference type="GO" id="GO:0045296">
    <property type="term" value="F:cadherin binding"/>
    <property type="evidence" value="ECO:0007669"/>
    <property type="project" value="TreeGrafter"/>
</dbReference>
<protein>
    <submittedName>
        <fullName evidence="2">PLEC protein</fullName>
    </submittedName>
</protein>
<dbReference type="AlphaFoldDB" id="A0A7K5FUW5"/>
<gene>
    <name evidence="2" type="primary">Plec_1</name>
    <name evidence="2" type="ORF">PROATE_R01239</name>
</gene>
<dbReference type="GO" id="GO:0045104">
    <property type="term" value="P:intermediate filament cytoskeleton organization"/>
    <property type="evidence" value="ECO:0007669"/>
    <property type="project" value="InterPro"/>
</dbReference>
<dbReference type="FunFam" id="1.20.58.60:FF:000076">
    <property type="entry name" value="Plectin a"/>
    <property type="match status" value="1"/>
</dbReference>
<dbReference type="GO" id="GO:0005925">
    <property type="term" value="C:focal adhesion"/>
    <property type="evidence" value="ECO:0007669"/>
    <property type="project" value="TreeGrafter"/>
</dbReference>
<dbReference type="GO" id="GO:0005882">
    <property type="term" value="C:intermediate filament"/>
    <property type="evidence" value="ECO:0007669"/>
    <property type="project" value="TreeGrafter"/>
</dbReference>
<dbReference type="PANTHER" id="PTHR23169:SF20">
    <property type="entry name" value="PLECTIN"/>
    <property type="match status" value="1"/>
</dbReference>
<evidence type="ECO:0000313" key="2">
    <source>
        <dbReference type="EMBL" id="NWS48507.1"/>
    </source>
</evidence>
<dbReference type="Pfam" id="PF21020">
    <property type="entry name" value="Spectrin_4"/>
    <property type="match status" value="1"/>
</dbReference>
<dbReference type="GO" id="GO:0005200">
    <property type="term" value="F:structural constituent of cytoskeleton"/>
    <property type="evidence" value="ECO:0007669"/>
    <property type="project" value="TreeGrafter"/>
</dbReference>
<dbReference type="GO" id="GO:0042060">
    <property type="term" value="P:wound healing"/>
    <property type="evidence" value="ECO:0007669"/>
    <property type="project" value="TreeGrafter"/>
</dbReference>
<dbReference type="GO" id="GO:0030056">
    <property type="term" value="C:hemidesmosome"/>
    <property type="evidence" value="ECO:0007669"/>
    <property type="project" value="TreeGrafter"/>
</dbReference>
<feature type="region of interest" description="Disordered" evidence="1">
    <location>
        <begin position="184"/>
        <end position="203"/>
    </location>
</feature>
<reference evidence="2 3" key="1">
    <citation type="submission" date="2019-09" db="EMBL/GenBank/DDBJ databases">
        <title>Bird 10,000 Genomes (B10K) Project - Family phase.</title>
        <authorList>
            <person name="Zhang G."/>
        </authorList>
    </citation>
    <scope>NUCLEOTIDE SEQUENCE [LARGE SCALE GENOMIC DNA]</scope>
    <source>
        <strain evidence="2">B10K-DU-017-47</strain>
    </source>
</reference>
<dbReference type="EMBL" id="VYZH01004835">
    <property type="protein sequence ID" value="NWS48507.1"/>
    <property type="molecule type" value="Genomic_DNA"/>
</dbReference>
<feature type="non-terminal residue" evidence="2">
    <location>
        <position position="1"/>
    </location>
</feature>
<dbReference type="GO" id="GO:0048471">
    <property type="term" value="C:perinuclear region of cytoplasm"/>
    <property type="evidence" value="ECO:0007669"/>
    <property type="project" value="TreeGrafter"/>
</dbReference>
<dbReference type="SUPFAM" id="SSF46966">
    <property type="entry name" value="Spectrin repeat"/>
    <property type="match status" value="1"/>
</dbReference>
<comment type="caution">
    <text evidence="2">The sequence shown here is derived from an EMBL/GenBank/DDBJ whole genome shotgun (WGS) entry which is preliminary data.</text>
</comment>
<dbReference type="GO" id="GO:0030506">
    <property type="term" value="F:ankyrin binding"/>
    <property type="evidence" value="ECO:0007669"/>
    <property type="project" value="TreeGrafter"/>
</dbReference>
<organism evidence="2 3">
    <name type="scientific">Probosciger aterrimus</name>
    <name type="common">Palm cockatoo</name>
    <dbReference type="NCBI Taxonomy" id="141839"/>
    <lineage>
        <taxon>Eukaryota</taxon>
        <taxon>Metazoa</taxon>
        <taxon>Chordata</taxon>
        <taxon>Craniata</taxon>
        <taxon>Vertebrata</taxon>
        <taxon>Euteleostomi</taxon>
        <taxon>Archelosauria</taxon>
        <taxon>Archosauria</taxon>
        <taxon>Dinosauria</taxon>
        <taxon>Saurischia</taxon>
        <taxon>Theropoda</taxon>
        <taxon>Coelurosauria</taxon>
        <taxon>Aves</taxon>
        <taxon>Neognathae</taxon>
        <taxon>Neoaves</taxon>
        <taxon>Telluraves</taxon>
        <taxon>Australaves</taxon>
        <taxon>Psittaciformes</taxon>
        <taxon>Cacatuidae</taxon>
        <taxon>Probosciger</taxon>
    </lineage>
</organism>